<dbReference type="InterPro" id="IPR036259">
    <property type="entry name" value="MFS_trans_sf"/>
</dbReference>
<comment type="subcellular location">
    <subcellularLocation>
        <location evidence="1">Membrane</location>
        <topology evidence="1">Multi-pass membrane protein</topology>
    </subcellularLocation>
</comment>
<dbReference type="PANTHER" id="PTHR23505">
    <property type="entry name" value="SPINSTER"/>
    <property type="match status" value="1"/>
</dbReference>
<dbReference type="GO" id="GO:0016020">
    <property type="term" value="C:membrane"/>
    <property type="evidence" value="ECO:0007669"/>
    <property type="project" value="UniProtKB-SubCell"/>
</dbReference>
<dbReference type="RefSeq" id="WP_069709910.1">
    <property type="nucleotide sequence ID" value="NZ_CP017077.1"/>
</dbReference>
<sequence>MDQEAKFARRNRALRLGRAQWYLLVLFMVVHVMLGVDRAILSVLAEPIKREFGLTDTQLGILVGIGFSAFYSVAGLILGWAVDNLDRSRILAGCVVVFGAATASAAWAGTFAHLLASRLLVGAGEAGGGPAMVSIISERFPPERRGLAMSIFYAGAPLGLLCTFLLGGLIAATYGWRATFLIAGVPAVLLGLLAGFTIDDSDRRKSPEAEALPFRVALRHIAGQRSARLILTGVIFYTGSLTAMVAFLTSFLMRVHGLSLASASAFLALAFGGAGALGVPLSGYIVDRLAARDLRWRSWWCAATLLASFVFSVAALLVDVTVGALALFCAWGLFSNAVSGPGVATYQSLLAVRARGIGMAIYYLVAHLLGSTCGALLTGMLSDHFQARHGNLSLRYALALVAFANLVGAWLWFRSGRSVAQDMQRADDFHFQVGPAVTGPVSRGVA</sequence>
<accession>A0A1D8AEH4</accession>
<organism evidence="8 9">
    <name type="scientific">Novosphingobium resinovorum</name>
    <dbReference type="NCBI Taxonomy" id="158500"/>
    <lineage>
        <taxon>Bacteria</taxon>
        <taxon>Pseudomonadati</taxon>
        <taxon>Pseudomonadota</taxon>
        <taxon>Alphaproteobacteria</taxon>
        <taxon>Sphingomonadales</taxon>
        <taxon>Sphingomonadaceae</taxon>
        <taxon>Novosphingobium</taxon>
    </lineage>
</organism>
<feature type="transmembrane region" description="Helical" evidence="6">
    <location>
        <begin position="229"/>
        <end position="253"/>
    </location>
</feature>
<evidence type="ECO:0000313" key="9">
    <source>
        <dbReference type="Proteomes" id="UP000094626"/>
    </source>
</evidence>
<feature type="transmembrane region" description="Helical" evidence="6">
    <location>
        <begin position="147"/>
        <end position="172"/>
    </location>
</feature>
<keyword evidence="2" id="KW-0813">Transport</keyword>
<dbReference type="PROSITE" id="PS50850">
    <property type="entry name" value="MFS"/>
    <property type="match status" value="1"/>
</dbReference>
<feature type="transmembrane region" description="Helical" evidence="6">
    <location>
        <begin position="265"/>
        <end position="286"/>
    </location>
</feature>
<name>A0A1D8AEH4_9SPHN</name>
<feature type="transmembrane region" description="Helical" evidence="6">
    <location>
        <begin position="21"/>
        <end position="41"/>
    </location>
</feature>
<dbReference type="PANTHER" id="PTHR23505:SF79">
    <property type="entry name" value="PROTEIN SPINSTER"/>
    <property type="match status" value="1"/>
</dbReference>
<keyword evidence="5 6" id="KW-0472">Membrane</keyword>
<dbReference type="InterPro" id="IPR044770">
    <property type="entry name" value="MFS_spinster-like"/>
</dbReference>
<proteinExistence type="predicted"/>
<feature type="transmembrane region" description="Helical" evidence="6">
    <location>
        <begin position="89"/>
        <end position="109"/>
    </location>
</feature>
<feature type="transmembrane region" description="Helical" evidence="6">
    <location>
        <begin position="324"/>
        <end position="349"/>
    </location>
</feature>
<keyword evidence="9" id="KW-1185">Reference proteome</keyword>
<feature type="transmembrane region" description="Helical" evidence="6">
    <location>
        <begin position="361"/>
        <end position="381"/>
    </location>
</feature>
<dbReference type="SUPFAM" id="SSF103473">
    <property type="entry name" value="MFS general substrate transporter"/>
    <property type="match status" value="1"/>
</dbReference>
<feature type="transmembrane region" description="Helical" evidence="6">
    <location>
        <begin position="61"/>
        <end position="82"/>
    </location>
</feature>
<evidence type="ECO:0000259" key="7">
    <source>
        <dbReference type="PROSITE" id="PS50850"/>
    </source>
</evidence>
<dbReference type="KEGG" id="nre:BES08_27105"/>
<keyword evidence="8" id="KW-0614">Plasmid</keyword>
<geneLocation type="plasmid" evidence="8 9">
    <name>pSA2</name>
</geneLocation>
<dbReference type="Gene3D" id="1.20.1250.20">
    <property type="entry name" value="MFS general substrate transporter like domains"/>
    <property type="match status" value="2"/>
</dbReference>
<evidence type="ECO:0000256" key="5">
    <source>
        <dbReference type="ARBA" id="ARBA00023136"/>
    </source>
</evidence>
<protein>
    <recommendedName>
        <fullName evidence="7">Major facilitator superfamily (MFS) profile domain-containing protein</fullName>
    </recommendedName>
</protein>
<dbReference type="Pfam" id="PF07690">
    <property type="entry name" value="MFS_1"/>
    <property type="match status" value="1"/>
</dbReference>
<dbReference type="InterPro" id="IPR020846">
    <property type="entry name" value="MFS_dom"/>
</dbReference>
<evidence type="ECO:0000256" key="2">
    <source>
        <dbReference type="ARBA" id="ARBA00022448"/>
    </source>
</evidence>
<evidence type="ECO:0000256" key="1">
    <source>
        <dbReference type="ARBA" id="ARBA00004141"/>
    </source>
</evidence>
<dbReference type="Proteomes" id="UP000094626">
    <property type="component" value="Plasmid pSA2"/>
</dbReference>
<keyword evidence="3 6" id="KW-0812">Transmembrane</keyword>
<dbReference type="AlphaFoldDB" id="A0A1D8AEH4"/>
<evidence type="ECO:0000313" key="8">
    <source>
        <dbReference type="EMBL" id="AOR80523.1"/>
    </source>
</evidence>
<feature type="transmembrane region" description="Helical" evidence="6">
    <location>
        <begin position="393"/>
        <end position="413"/>
    </location>
</feature>
<evidence type="ECO:0000256" key="6">
    <source>
        <dbReference type="SAM" id="Phobius"/>
    </source>
</evidence>
<dbReference type="GO" id="GO:0022857">
    <property type="term" value="F:transmembrane transporter activity"/>
    <property type="evidence" value="ECO:0007669"/>
    <property type="project" value="InterPro"/>
</dbReference>
<feature type="domain" description="Major facilitator superfamily (MFS) profile" evidence="7">
    <location>
        <begin position="23"/>
        <end position="417"/>
    </location>
</feature>
<keyword evidence="4 6" id="KW-1133">Transmembrane helix</keyword>
<reference evidence="9" key="1">
    <citation type="journal article" date="2017" name="J. Biotechnol.">
        <title>Complete genome sequence of Novosphingobium resinovorum SA1, a versatile xenobiotic-degrading bacterium capable of utilizing sulfanilic acid.</title>
        <authorList>
            <person name="Hegedus B."/>
            <person name="Kos P.B."/>
            <person name="Balint B."/>
            <person name="Maroti G."/>
            <person name="Gan H.M."/>
            <person name="Perei K."/>
            <person name="Rakhely G."/>
        </authorList>
    </citation>
    <scope>NUCLEOTIDE SEQUENCE [LARGE SCALE GENOMIC DNA]</scope>
    <source>
        <strain evidence="9">SA1</strain>
    </source>
</reference>
<feature type="transmembrane region" description="Helical" evidence="6">
    <location>
        <begin position="115"/>
        <end position="135"/>
    </location>
</feature>
<dbReference type="InterPro" id="IPR011701">
    <property type="entry name" value="MFS"/>
</dbReference>
<dbReference type="EMBL" id="CP017077">
    <property type="protein sequence ID" value="AOR80523.1"/>
    <property type="molecule type" value="Genomic_DNA"/>
</dbReference>
<feature type="transmembrane region" description="Helical" evidence="6">
    <location>
        <begin position="298"/>
        <end position="318"/>
    </location>
</feature>
<gene>
    <name evidence="8" type="ORF">BES08_27105</name>
</gene>
<evidence type="ECO:0000256" key="4">
    <source>
        <dbReference type="ARBA" id="ARBA00022989"/>
    </source>
</evidence>
<evidence type="ECO:0000256" key="3">
    <source>
        <dbReference type="ARBA" id="ARBA00022692"/>
    </source>
</evidence>
<feature type="transmembrane region" description="Helical" evidence="6">
    <location>
        <begin position="178"/>
        <end position="198"/>
    </location>
</feature>